<dbReference type="InterPro" id="IPR055446">
    <property type="entry name" value="RecD2_N_OB"/>
</dbReference>
<sequence>MKNLLRDPARSIPHGTGGTGGKLSGVLKTIRFNQANFLIGILDNGSIVKGNIVSAQIGMKYVFTGKWERHPKWGEQFAFDGYSTSYPTALESVRAYLEENCKWVGPTISKLIVQEFGAETLEICKTNPGRVADRIPGVTLKRAEEVSEMLHDNEATERMYLDLKDMLGGTKVSRTAVNRIVDEWGAAAPERIRENPYVLAEKIRGIGFPTADEVAKKLGFDHEGPPRIQAGTVHTLKEQAFSGGHTCLPESYLLGEAAKLLLVSAEKIADELKPMVERSLIVRERGIVQLIGHYLDERLIAEKLKILARQNLPPGKPDARGLMEDQVEALDQAMASSVFILTGSPGSGKTFLIKRIIESFPQAKIALAAPSGKAARRMT</sequence>
<feature type="domain" description="ATP-dependent RecD2 DNA helicase-like helix-hairpin-helix" evidence="1">
    <location>
        <begin position="164"/>
        <end position="247"/>
    </location>
</feature>
<feature type="non-terminal residue" evidence="3">
    <location>
        <position position="379"/>
    </location>
</feature>
<dbReference type="Gene3D" id="3.40.50.300">
    <property type="entry name" value="P-loop containing nucleotide triphosphate hydrolases"/>
    <property type="match status" value="1"/>
</dbReference>
<protein>
    <submittedName>
        <fullName evidence="3">Uncharacterized protein</fullName>
    </submittedName>
</protein>
<name>A0A0F9E658_9ZZZZ</name>
<evidence type="ECO:0000313" key="3">
    <source>
        <dbReference type="EMBL" id="KKL25341.1"/>
    </source>
</evidence>
<evidence type="ECO:0000259" key="2">
    <source>
        <dbReference type="Pfam" id="PF23139"/>
    </source>
</evidence>
<reference evidence="3" key="1">
    <citation type="journal article" date="2015" name="Nature">
        <title>Complex archaea that bridge the gap between prokaryotes and eukaryotes.</title>
        <authorList>
            <person name="Spang A."/>
            <person name="Saw J.H."/>
            <person name="Jorgensen S.L."/>
            <person name="Zaremba-Niedzwiedzka K."/>
            <person name="Martijn J."/>
            <person name="Lind A.E."/>
            <person name="van Eijk R."/>
            <person name="Schleper C."/>
            <person name="Guy L."/>
            <person name="Ettema T.J."/>
        </authorList>
    </citation>
    <scope>NUCLEOTIDE SEQUENCE</scope>
</reference>
<dbReference type="InterPro" id="IPR027417">
    <property type="entry name" value="P-loop_NTPase"/>
</dbReference>
<dbReference type="EMBL" id="LAZR01036250">
    <property type="protein sequence ID" value="KKL25341.1"/>
    <property type="molecule type" value="Genomic_DNA"/>
</dbReference>
<dbReference type="InterPro" id="IPR029493">
    <property type="entry name" value="RecD2-like_HHH"/>
</dbReference>
<dbReference type="Pfam" id="PF23139">
    <property type="entry name" value="OB_YrrC"/>
    <property type="match status" value="1"/>
</dbReference>
<dbReference type="Pfam" id="PF14490">
    <property type="entry name" value="HHH_RecD2"/>
    <property type="match status" value="1"/>
</dbReference>
<gene>
    <name evidence="3" type="ORF">LCGC14_2406280</name>
</gene>
<accession>A0A0F9E658</accession>
<dbReference type="Gene3D" id="1.10.10.2220">
    <property type="match status" value="1"/>
</dbReference>
<evidence type="ECO:0000259" key="1">
    <source>
        <dbReference type="Pfam" id="PF14490"/>
    </source>
</evidence>
<proteinExistence type="predicted"/>
<dbReference type="Pfam" id="PF13245">
    <property type="entry name" value="AAA_19"/>
    <property type="match status" value="1"/>
</dbReference>
<organism evidence="3">
    <name type="scientific">marine sediment metagenome</name>
    <dbReference type="NCBI Taxonomy" id="412755"/>
    <lineage>
        <taxon>unclassified sequences</taxon>
        <taxon>metagenomes</taxon>
        <taxon>ecological metagenomes</taxon>
    </lineage>
</organism>
<dbReference type="SUPFAM" id="SSF52540">
    <property type="entry name" value="P-loop containing nucleoside triphosphate hydrolases"/>
    <property type="match status" value="1"/>
</dbReference>
<feature type="domain" description="ATP-dependent RecD2 DNA helicase OB-fold" evidence="2">
    <location>
        <begin position="44"/>
        <end position="87"/>
    </location>
</feature>
<dbReference type="AlphaFoldDB" id="A0A0F9E658"/>
<comment type="caution">
    <text evidence="3">The sequence shown here is derived from an EMBL/GenBank/DDBJ whole genome shotgun (WGS) entry which is preliminary data.</text>
</comment>